<reference evidence="2" key="2">
    <citation type="journal article" date="2023" name="ISME Commun">
        <title>Characterization of a bloom-associated alphaproteobacterial lineage, 'Candidatus Phycosocius': insights into freshwater algal-bacterial interactions.</title>
        <authorList>
            <person name="Tanabe Y."/>
            <person name="Yamaguchi H."/>
            <person name="Yoshida M."/>
            <person name="Kai A."/>
            <person name="Okazaki Y."/>
        </authorList>
    </citation>
    <scope>NUCLEOTIDE SEQUENCE</scope>
    <source>
        <strain evidence="2">BOTRYCO-1</strain>
    </source>
</reference>
<dbReference type="RefSeq" id="WP_284358827.1">
    <property type="nucleotide sequence ID" value="NZ_BPFZ01000002.1"/>
</dbReference>
<organism evidence="2 3">
    <name type="scientific">Candidatus Phycosocius spiralis</name>
    <dbReference type="NCBI Taxonomy" id="2815099"/>
    <lineage>
        <taxon>Bacteria</taxon>
        <taxon>Pseudomonadati</taxon>
        <taxon>Pseudomonadota</taxon>
        <taxon>Alphaproteobacteria</taxon>
        <taxon>Caulobacterales</taxon>
        <taxon>Caulobacterales incertae sedis</taxon>
        <taxon>Candidatus Phycosocius</taxon>
    </lineage>
</organism>
<evidence type="ECO:0000313" key="2">
    <source>
        <dbReference type="EMBL" id="GIU66330.1"/>
    </source>
</evidence>
<feature type="transmembrane region" description="Helical" evidence="1">
    <location>
        <begin position="133"/>
        <end position="152"/>
    </location>
</feature>
<keyword evidence="1" id="KW-0472">Membrane</keyword>
<comment type="caution">
    <text evidence="2">The sequence shown here is derived from an EMBL/GenBank/DDBJ whole genome shotgun (WGS) entry which is preliminary data.</text>
</comment>
<reference evidence="2" key="1">
    <citation type="submission" date="2021-05" db="EMBL/GenBank/DDBJ databases">
        <authorList>
            <person name="Tanabe Y."/>
        </authorList>
    </citation>
    <scope>NUCLEOTIDE SEQUENCE</scope>
    <source>
        <strain evidence="2">BOTRYCO-1</strain>
    </source>
</reference>
<dbReference type="Pfam" id="PF12730">
    <property type="entry name" value="ABC2_membrane_4"/>
    <property type="match status" value="1"/>
</dbReference>
<protein>
    <submittedName>
        <fullName evidence="2">ABC transporter permease</fullName>
    </submittedName>
</protein>
<keyword evidence="3" id="KW-1185">Reference proteome</keyword>
<dbReference type="Proteomes" id="UP001161064">
    <property type="component" value="Unassembled WGS sequence"/>
</dbReference>
<feature type="transmembrane region" description="Helical" evidence="1">
    <location>
        <begin position="21"/>
        <end position="39"/>
    </location>
</feature>
<dbReference type="EMBL" id="BPFZ01000002">
    <property type="protein sequence ID" value="GIU66330.1"/>
    <property type="molecule type" value="Genomic_DNA"/>
</dbReference>
<proteinExistence type="predicted"/>
<gene>
    <name evidence="2" type="ORF">PsB1_0484</name>
</gene>
<feature type="transmembrane region" description="Helical" evidence="1">
    <location>
        <begin position="218"/>
        <end position="241"/>
    </location>
</feature>
<feature type="transmembrane region" description="Helical" evidence="1">
    <location>
        <begin position="97"/>
        <end position="127"/>
    </location>
</feature>
<accession>A0ABQ4PTJ0</accession>
<feature type="transmembrane region" description="Helical" evidence="1">
    <location>
        <begin position="164"/>
        <end position="182"/>
    </location>
</feature>
<name>A0ABQ4PTJ0_9PROT</name>
<dbReference type="PANTHER" id="PTHR43471">
    <property type="entry name" value="ABC TRANSPORTER PERMEASE"/>
    <property type="match status" value="1"/>
</dbReference>
<evidence type="ECO:0000313" key="3">
    <source>
        <dbReference type="Proteomes" id="UP001161064"/>
    </source>
</evidence>
<evidence type="ECO:0000256" key="1">
    <source>
        <dbReference type="SAM" id="Phobius"/>
    </source>
</evidence>
<keyword evidence="1" id="KW-1133">Transmembrane helix</keyword>
<feature type="transmembrane region" description="Helical" evidence="1">
    <location>
        <begin position="59"/>
        <end position="76"/>
    </location>
</feature>
<keyword evidence="1" id="KW-0812">Transmembrane</keyword>
<sequence length="249" mass="26784">MRFWQGFWAIYRRELFQDLTHPVAYVFIAGFLSASVLATFQLGGLFEAGRADLSSYFQFHPWLYAVLMPALAMRTWSDEVRRGTLETLLALPVSRAALVLAKFAAAWTLVALMLVLGTTLWLGIALLGPVDHGATLVGFCGSFLMAGAYLAIGMAASAASSSQAMSFVIATSISVLLTAAGLPIVSTIFAGLIGDQAALMLCALSIQDHFDGFQRGVIEVRAIVFFMSLIAAWLAVTFLFVTNKRVGGL</sequence>